<dbReference type="EMBL" id="GL349457">
    <property type="protein sequence ID" value="KNC49765.1"/>
    <property type="molecule type" value="Genomic_DNA"/>
</dbReference>
<evidence type="ECO:0000313" key="6">
    <source>
        <dbReference type="Proteomes" id="UP000054408"/>
    </source>
</evidence>
<dbReference type="InterPro" id="IPR000873">
    <property type="entry name" value="AMP-dep_synth/lig_dom"/>
</dbReference>
<sequence length="1769" mass="183176">MTDAFVAKAPSVAHALQRAFTLYDDAPFLGTGRTNESGTREYVYTTYKEVGAEATQLACAMSSFLGLPRGAKVGLCAENRPQWLVVDFACVFDAFVSVGLHTSWPQDEIQAIMAETEMEAVVCSYDQAGKFIAAAAARSAASSGAASSSAAAGSLFGLNQMMAASGINSMMGGGVGGTPGLGGADPAAAARQRRRILDSGSEPRAALPKFKYLIVMGYATANAEAAATGEPLFGGVTVPASLQIFDYDLLAGRGLHSAPGHVCCSHTGLSTSVPIEAASGSTTQAPDELTTIMYSSGTSGAPKGIPVSAARWKNDALHGGIGQCTDKVAVSYMPLAHGADRDFDDLLEDMRAVRPRFMLGLSHFWNRVYDSYRADLAARVVPDPHFAAALAAAAPSAALEDVASSAAVHELVDAAVAKTRWGKAHEIRAHAALRAALGGELIFVVTGGAHTSDKVKALMAHVLVPGNEERVHDAYGTTEFPGISVNGALSPDVDVRLVDVPEMGYLASDLPFPRGEILVRAKDPSVMTSGYFKNADATAAALLAYTPGEPQPRLRIIDRRSNVVELYVSGRSVWVPAASLEASTYAATPGVARLALCADRNADRLVAVVVPTAAVAALAPDLARKTILAELEAAGSAANLPLEHIPADVVLDTEPWSVANGMLSALGKVRRGAVGARHKEALDRIYATLETLSEDTRLQARQERAQWRASGGGAVVASPAPAAAPVCTGDVCVLPPGATGGSGSSGGTLVLAMADALASQSSGEPPSQCEDPHGLDAMNAALAVLRNAASVIADRTPKWNAAAVAKLEAASAALKSTERATRADVARALASFAPYASESLVPTLRKLAIQASVAFDDASPAASASAGLARVNGALVARKLAICVATFKVKVAKQLSVPEKEERWREFRAACAALVEAGKCYGFEVPFWLTSFPGWIFPPDDGAGADGGGSPGSAPRPSRAPAMVFGSASVWCTGCGLLVEETINDWGTFRAVSLDSEANYCAYCWKLLPALADGLDAPGVEASVRSEFLAHVYPDSGAAFAFDAAHPAHLRHKVFPASLDGVTPADVLTAAAEVFSTRLALGVPDPSKLQSAPALAPLTRQLRDAGLLVEHDSYLWLTYKVMYELAAGLAEVLGGMGVLGQFVGISGPNAFEVALLDMACALSGAGSFGIHTTYTCSEASAVLANASPVVVGCAKQVVASSAVTELAGWSLEALEASALGSVQHVIVLDADGDEELPAFGPKVAVQRLATLLTPTVEALARGEGRGVDGFKDVLPEPRLCRGVASGHEHIFTLLYTSGSSGAPKGVMVTPQSFVNDLSEPSSSWPLITVSYIPLSHSSDRMKMWEFVAKGGRVGFAHYGASNWREHETAKKDKMLVPSGRTTNNVEALFELVAALKPSAMACPPRIWAGLHAVWVAIGSAAGSRDAADLHIQSLFGPRIAFLATGGAPTAPHLVEWVKSVFPAISFVDSYGTTETGGITSNGYVLTSKGVEVKLDPLPELFPDAPVGSVGELLVRTPNLNLGYYGVGEFGSGWYATGDVAQYDSIRGTYTIVERVSALRKSGPALVALNGLETLYTNVDGVDDVFIEFSDSGKLVAFVTPSEAAAAADPATAGVLRRGFRDAALAAGLGDEHVPASVVVVDYPFDRASGLLGGSLKKNRSRFRERFAGFLDGDGDGSASESVAQPSEILPDANASVSVTVEPAGDDAAASAPAKVALGTGSSGTADAVPSTTAAGESDALWTSYALPAVAGVGLVATGALLAVLIMRRK</sequence>
<accession>A0A0L0DBZ9</accession>
<keyword evidence="3" id="KW-0472">Membrane</keyword>
<keyword evidence="3" id="KW-0812">Transmembrane</keyword>
<organism evidence="5 6">
    <name type="scientific">Thecamonas trahens ATCC 50062</name>
    <dbReference type="NCBI Taxonomy" id="461836"/>
    <lineage>
        <taxon>Eukaryota</taxon>
        <taxon>Apusozoa</taxon>
        <taxon>Apusomonadida</taxon>
        <taxon>Apusomonadidae</taxon>
        <taxon>Thecamonas</taxon>
    </lineage>
</organism>
<feature type="domain" description="AMP-dependent synthetase/ligase" evidence="4">
    <location>
        <begin position="41"/>
        <end position="130"/>
    </location>
</feature>
<dbReference type="Gene3D" id="3.40.50.12780">
    <property type="entry name" value="N-terminal domain of ligase-like"/>
    <property type="match status" value="3"/>
</dbReference>
<dbReference type="OMA" id="ETINDWG"/>
<feature type="transmembrane region" description="Helical" evidence="3">
    <location>
        <begin position="1744"/>
        <end position="1766"/>
    </location>
</feature>
<evidence type="ECO:0000256" key="2">
    <source>
        <dbReference type="ARBA" id="ARBA00022840"/>
    </source>
</evidence>
<gene>
    <name evidence="5" type="ORF">AMSG_06043</name>
</gene>
<dbReference type="eggNOG" id="KOG1256">
    <property type="taxonomic scope" value="Eukaryota"/>
</dbReference>
<dbReference type="PROSITE" id="PS00455">
    <property type="entry name" value="AMP_BINDING"/>
    <property type="match status" value="2"/>
</dbReference>
<reference evidence="5 6" key="1">
    <citation type="submission" date="2010-05" db="EMBL/GenBank/DDBJ databases">
        <title>The Genome Sequence of Thecamonas trahens ATCC 50062.</title>
        <authorList>
            <consortium name="The Broad Institute Genome Sequencing Platform"/>
            <person name="Russ C."/>
            <person name="Cuomo C."/>
            <person name="Shea T."/>
            <person name="Young S.K."/>
            <person name="Zeng Q."/>
            <person name="Koehrsen M."/>
            <person name="Haas B."/>
            <person name="Borodovsky M."/>
            <person name="Guigo R."/>
            <person name="Alvarado L."/>
            <person name="Berlin A."/>
            <person name="Bochicchio J."/>
            <person name="Borenstein D."/>
            <person name="Chapman S."/>
            <person name="Chen Z."/>
            <person name="Freedman E."/>
            <person name="Gellesch M."/>
            <person name="Goldberg J."/>
            <person name="Griggs A."/>
            <person name="Gujja S."/>
            <person name="Heilman E."/>
            <person name="Heiman D."/>
            <person name="Hepburn T."/>
            <person name="Howarth C."/>
            <person name="Jen D."/>
            <person name="Larson L."/>
            <person name="Mehta T."/>
            <person name="Park D."/>
            <person name="Pearson M."/>
            <person name="Roberts A."/>
            <person name="Saif S."/>
            <person name="Shenoy N."/>
            <person name="Sisk P."/>
            <person name="Stolte C."/>
            <person name="Sykes S."/>
            <person name="Thomson T."/>
            <person name="Walk T."/>
            <person name="White J."/>
            <person name="Yandava C."/>
            <person name="Burger G."/>
            <person name="Gray M.W."/>
            <person name="Holland P.W.H."/>
            <person name="King N."/>
            <person name="Lang F.B.F."/>
            <person name="Roger A.J."/>
            <person name="Ruiz-Trillo I."/>
            <person name="Lander E."/>
            <person name="Nusbaum C."/>
        </authorList>
    </citation>
    <scope>NUCLEOTIDE SEQUENCE [LARGE SCALE GENOMIC DNA]</scope>
    <source>
        <strain evidence="5 6">ATCC 50062</strain>
    </source>
</reference>
<dbReference type="STRING" id="461836.A0A0L0DBZ9"/>
<dbReference type="Pfam" id="PF00501">
    <property type="entry name" value="AMP-binding"/>
    <property type="match status" value="3"/>
</dbReference>
<dbReference type="RefSeq" id="XP_013757550.1">
    <property type="nucleotide sequence ID" value="XM_013902096.1"/>
</dbReference>
<keyword evidence="2" id="KW-0067">ATP-binding</keyword>
<dbReference type="InterPro" id="IPR042099">
    <property type="entry name" value="ANL_N_sf"/>
</dbReference>
<evidence type="ECO:0000259" key="4">
    <source>
        <dbReference type="Pfam" id="PF00501"/>
    </source>
</evidence>
<dbReference type="GO" id="GO:0016020">
    <property type="term" value="C:membrane"/>
    <property type="evidence" value="ECO:0007669"/>
    <property type="project" value="TreeGrafter"/>
</dbReference>
<evidence type="ECO:0000256" key="3">
    <source>
        <dbReference type="SAM" id="Phobius"/>
    </source>
</evidence>
<keyword evidence="6" id="KW-1185">Reference proteome</keyword>
<protein>
    <submittedName>
        <fullName evidence="5">ACS4 protein</fullName>
    </submittedName>
</protein>
<name>A0A0L0DBZ9_THETB</name>
<keyword evidence="3" id="KW-1133">Transmembrane helix</keyword>
<feature type="domain" description="AMP-dependent synthetase/ligase" evidence="4">
    <location>
        <begin position="1108"/>
        <end position="1524"/>
    </location>
</feature>
<evidence type="ECO:0000313" key="5">
    <source>
        <dbReference type="EMBL" id="KNC49765.1"/>
    </source>
</evidence>
<dbReference type="InterPro" id="IPR020845">
    <property type="entry name" value="AMP-binding_CS"/>
</dbReference>
<dbReference type="OrthoDB" id="10253869at2759"/>
<dbReference type="Proteomes" id="UP000054408">
    <property type="component" value="Unassembled WGS sequence"/>
</dbReference>
<dbReference type="GO" id="GO:0004467">
    <property type="term" value="F:long-chain fatty acid-CoA ligase activity"/>
    <property type="evidence" value="ECO:0007669"/>
    <property type="project" value="TreeGrafter"/>
</dbReference>
<dbReference type="PANTHER" id="PTHR43272">
    <property type="entry name" value="LONG-CHAIN-FATTY-ACID--COA LIGASE"/>
    <property type="match status" value="1"/>
</dbReference>
<proteinExistence type="predicted"/>
<feature type="domain" description="AMP-dependent synthetase/ligase" evidence="4">
    <location>
        <begin position="283"/>
        <end position="531"/>
    </location>
</feature>
<dbReference type="GO" id="GO:0005524">
    <property type="term" value="F:ATP binding"/>
    <property type="evidence" value="ECO:0007669"/>
    <property type="project" value="UniProtKB-KW"/>
</dbReference>
<dbReference type="PANTHER" id="PTHR43272:SF33">
    <property type="entry name" value="AMP-BINDING DOMAIN-CONTAINING PROTEIN-RELATED"/>
    <property type="match status" value="1"/>
</dbReference>
<keyword evidence="1" id="KW-0547">Nucleotide-binding</keyword>
<evidence type="ECO:0000256" key="1">
    <source>
        <dbReference type="ARBA" id="ARBA00022741"/>
    </source>
</evidence>
<dbReference type="SUPFAM" id="SSF56801">
    <property type="entry name" value="Acetyl-CoA synthetase-like"/>
    <property type="match status" value="2"/>
</dbReference>
<dbReference type="GeneID" id="25565308"/>